<keyword evidence="8" id="KW-1185">Reference proteome</keyword>
<evidence type="ECO:0000313" key="7">
    <source>
        <dbReference type="Proteomes" id="UP000036851"/>
    </source>
</evidence>
<organism evidence="6 7">
    <name type="scientific">Winslowiella iniecta</name>
    <dbReference type="NCBI Taxonomy" id="1560201"/>
    <lineage>
        <taxon>Bacteria</taxon>
        <taxon>Pseudomonadati</taxon>
        <taxon>Pseudomonadota</taxon>
        <taxon>Gammaproteobacteria</taxon>
        <taxon>Enterobacterales</taxon>
        <taxon>Erwiniaceae</taxon>
        <taxon>Winslowiella</taxon>
    </lineage>
</organism>
<dbReference type="InterPro" id="IPR001761">
    <property type="entry name" value="Peripla_BP/Lac1_sug-bd_dom"/>
</dbReference>
<name>A0A0L7TFC9_9GAMM</name>
<gene>
    <name evidence="5" type="ORF">NG42_07440</name>
    <name evidence="6" type="ORF">NG43_07425</name>
</gene>
<dbReference type="PANTHER" id="PTHR30146">
    <property type="entry name" value="LACI-RELATED TRANSCRIPTIONAL REPRESSOR"/>
    <property type="match status" value="1"/>
</dbReference>
<dbReference type="InterPro" id="IPR028082">
    <property type="entry name" value="Peripla_BP_I"/>
</dbReference>
<dbReference type="Gene3D" id="1.10.260.40">
    <property type="entry name" value="lambda repressor-like DNA-binding domains"/>
    <property type="match status" value="1"/>
</dbReference>
<dbReference type="Gene3D" id="3.40.50.2300">
    <property type="match status" value="2"/>
</dbReference>
<reference evidence="7 8" key="1">
    <citation type="journal article" date="2015" name="Int. J. Syst. Evol. Microbiol.">
        <title>Erwinia iniecta sp. nov., isolated from Russian wheat aphids (Diuraphis noxia).</title>
        <authorList>
            <person name="Campillo T."/>
            <person name="Luna E."/>
            <person name="Portier P."/>
            <person name="Fischer-Le Saux M."/>
            <person name="Lapitan N."/>
            <person name="Tisserat N.A."/>
            <person name="Leach J.E."/>
        </authorList>
    </citation>
    <scope>NUCLEOTIDE SEQUENCE [LARGE SCALE GENOMIC DNA]</scope>
    <source>
        <strain evidence="5 8">B120</strain>
        <strain evidence="6 7">B149</strain>
    </source>
</reference>
<dbReference type="STRING" id="1560201.NG42_07440"/>
<evidence type="ECO:0000256" key="1">
    <source>
        <dbReference type="ARBA" id="ARBA00023015"/>
    </source>
</evidence>
<keyword evidence="2" id="KW-0238">DNA-binding</keyword>
<sequence length="315" mass="35042">MAGVSKWTVSRAFTPGASISEHAREQVLAAATRLGYRPNLLARSLSQKRTQIVGVAIDQLKNPHSMLMLDTVTKALQARGYMTLLLNITEGEHYQSVMALADQLQVDGILFLGTILTEDLITIARDMHQVPLVQVCRNTEVQDIEAVTIDGYQAGAQIARLLLEQGYQRFGYMKGPDTASSHLLRLEGYRDALEQAGKQVDIQLIAGHYDRQLAYQTMSDYLATSGQPVEAMFCENDILAIGTLEAIRDKHCQIAIVGFDDIDEASAPAWQLTTFSQRTDRLINEALNRLLEGESSTAGEWRQGELRIRRSHLKI</sequence>
<keyword evidence="3" id="KW-0804">Transcription</keyword>
<dbReference type="Pfam" id="PF00356">
    <property type="entry name" value="LacI"/>
    <property type="match status" value="1"/>
</dbReference>
<dbReference type="InterPro" id="IPR000843">
    <property type="entry name" value="HTH_LacI"/>
</dbReference>
<dbReference type="SUPFAM" id="SSF47413">
    <property type="entry name" value="lambda repressor-like DNA-binding domains"/>
    <property type="match status" value="1"/>
</dbReference>
<proteinExistence type="predicted"/>
<dbReference type="GO" id="GO:0003700">
    <property type="term" value="F:DNA-binding transcription factor activity"/>
    <property type="evidence" value="ECO:0007669"/>
    <property type="project" value="TreeGrafter"/>
</dbReference>
<dbReference type="SMART" id="SM00354">
    <property type="entry name" value="HTH_LACI"/>
    <property type="match status" value="1"/>
</dbReference>
<dbReference type="EMBL" id="JRXF01000009">
    <property type="protein sequence ID" value="KOC94058.1"/>
    <property type="molecule type" value="Genomic_DNA"/>
</dbReference>
<comment type="caution">
    <text evidence="6">The sequence shown here is derived from an EMBL/GenBank/DDBJ whole genome shotgun (WGS) entry which is preliminary data.</text>
</comment>
<evidence type="ECO:0000256" key="2">
    <source>
        <dbReference type="ARBA" id="ARBA00023125"/>
    </source>
</evidence>
<dbReference type="PANTHER" id="PTHR30146:SF109">
    <property type="entry name" value="HTH-TYPE TRANSCRIPTIONAL REGULATOR GALS"/>
    <property type="match status" value="1"/>
</dbReference>
<evidence type="ECO:0000259" key="4">
    <source>
        <dbReference type="PROSITE" id="PS50932"/>
    </source>
</evidence>
<dbReference type="GO" id="GO:0000976">
    <property type="term" value="F:transcription cis-regulatory region binding"/>
    <property type="evidence" value="ECO:0007669"/>
    <property type="project" value="TreeGrafter"/>
</dbReference>
<evidence type="ECO:0000313" key="6">
    <source>
        <dbReference type="EMBL" id="KOC94058.1"/>
    </source>
</evidence>
<dbReference type="Proteomes" id="UP000036851">
    <property type="component" value="Unassembled WGS sequence"/>
</dbReference>
<keyword evidence="1" id="KW-0805">Transcription regulation</keyword>
<feature type="domain" description="HTH lacI-type" evidence="4">
    <location>
        <begin position="1"/>
        <end position="47"/>
    </location>
</feature>
<dbReference type="InterPro" id="IPR010982">
    <property type="entry name" value="Lambda_DNA-bd_dom_sf"/>
</dbReference>
<dbReference type="PATRIC" id="fig|1560201.3.peg.1588"/>
<evidence type="ECO:0000313" key="8">
    <source>
        <dbReference type="Proteomes" id="UP000037088"/>
    </source>
</evidence>
<protein>
    <submittedName>
        <fullName evidence="6">LacI family transcriptional regulator</fullName>
    </submittedName>
</protein>
<accession>A0A0L7TFC9</accession>
<dbReference type="PROSITE" id="PS50932">
    <property type="entry name" value="HTH_LACI_2"/>
    <property type="match status" value="1"/>
</dbReference>
<dbReference type="EMBL" id="JRXE01000008">
    <property type="protein sequence ID" value="KOC90933.1"/>
    <property type="molecule type" value="Genomic_DNA"/>
</dbReference>
<dbReference type="CDD" id="cd01392">
    <property type="entry name" value="HTH_LacI"/>
    <property type="match status" value="1"/>
</dbReference>
<evidence type="ECO:0000256" key="3">
    <source>
        <dbReference type="ARBA" id="ARBA00023163"/>
    </source>
</evidence>
<dbReference type="Proteomes" id="UP000037088">
    <property type="component" value="Unassembled WGS sequence"/>
</dbReference>
<dbReference type="AlphaFoldDB" id="A0A0L7TFC9"/>
<dbReference type="SUPFAM" id="SSF53822">
    <property type="entry name" value="Periplasmic binding protein-like I"/>
    <property type="match status" value="1"/>
</dbReference>
<evidence type="ECO:0000313" key="5">
    <source>
        <dbReference type="EMBL" id="KOC90933.1"/>
    </source>
</evidence>
<dbReference type="Pfam" id="PF00532">
    <property type="entry name" value="Peripla_BP_1"/>
    <property type="match status" value="1"/>
</dbReference>